<dbReference type="RefSeq" id="WP_301935326.1">
    <property type="nucleotide sequence ID" value="NZ_JAUEII010000114.1"/>
</dbReference>
<dbReference type="SUPFAM" id="SSF51161">
    <property type="entry name" value="Trimeric LpxA-like enzymes"/>
    <property type="match status" value="1"/>
</dbReference>
<gene>
    <name evidence="5" type="ORF">QVO10_18505</name>
</gene>
<keyword evidence="6" id="KW-1185">Reference proteome</keyword>
<dbReference type="InterPro" id="IPR018357">
    <property type="entry name" value="Hexapep_transf_CS"/>
</dbReference>
<evidence type="ECO:0000256" key="4">
    <source>
        <dbReference type="ARBA" id="ARBA00023315"/>
    </source>
</evidence>
<evidence type="ECO:0000313" key="6">
    <source>
        <dbReference type="Proteomes" id="UP001167871"/>
    </source>
</evidence>
<sequence length="106" mass="11469">MNIFIGEGVIFDSLCPEEIEIGNHVHLTMNCIILTHNLDTSSPNMKWEKGHVTIGDNTFIGAGTIICNTVNIGKNVIVGAGSVVTKDIPDGEIWAGNPAHFIKNRK</sequence>
<keyword evidence="3" id="KW-0677">Repeat</keyword>
<comment type="caution">
    <text evidence="5">The sequence shown here is derived from an EMBL/GenBank/DDBJ whole genome shotgun (WGS) entry which is preliminary data.</text>
</comment>
<reference evidence="5" key="2">
    <citation type="submission" date="2024-05" db="EMBL/GenBank/DDBJ databases">
        <title>Identification and characterization of horizontal gene transfer across gut microbiota members of farm animals based on homology search.</title>
        <authorList>
            <person name="Schwarzerova J."/>
            <person name="Nykrynova M."/>
            <person name="Jureckova K."/>
            <person name="Cejkova D."/>
            <person name="Rychlik I."/>
        </authorList>
    </citation>
    <scope>NUCLEOTIDE SEQUENCE</scope>
    <source>
        <strain evidence="5">84_SSukc20</strain>
    </source>
</reference>
<comment type="similarity">
    <text evidence="1">Belongs to the transferase hexapeptide repeat family.</text>
</comment>
<organism evidence="5 6">
    <name type="scientific">Bacteroides gallinaceum</name>
    <dbReference type="NCBI Taxonomy" id="1462571"/>
    <lineage>
        <taxon>Bacteria</taxon>
        <taxon>Pseudomonadati</taxon>
        <taxon>Bacteroidota</taxon>
        <taxon>Bacteroidia</taxon>
        <taxon>Bacteroidales</taxon>
        <taxon>Bacteroidaceae</taxon>
        <taxon>Bacteroides</taxon>
    </lineage>
</organism>
<reference evidence="5" key="1">
    <citation type="submission" date="2023-06" db="EMBL/GenBank/DDBJ databases">
        <authorList>
            <person name="Zeman M."/>
            <person name="Kubasova T."/>
            <person name="Jahodarova E."/>
            <person name="Nykrynova M."/>
            <person name="Rychlik I."/>
        </authorList>
    </citation>
    <scope>NUCLEOTIDE SEQUENCE</scope>
    <source>
        <strain evidence="5">84_SSukc20</strain>
    </source>
</reference>
<dbReference type="PANTHER" id="PTHR23416:SF23">
    <property type="entry name" value="ACETYLTRANSFERASE C18B11.09C-RELATED"/>
    <property type="match status" value="1"/>
</dbReference>
<evidence type="ECO:0000313" key="5">
    <source>
        <dbReference type="EMBL" id="MDN0051328.1"/>
    </source>
</evidence>
<dbReference type="Proteomes" id="UP001167871">
    <property type="component" value="Unassembled WGS sequence"/>
</dbReference>
<accession>A0ABT7XB75</accession>
<dbReference type="EMBL" id="JAUEII010000114">
    <property type="protein sequence ID" value="MDN0051328.1"/>
    <property type="molecule type" value="Genomic_DNA"/>
</dbReference>
<dbReference type="PANTHER" id="PTHR23416">
    <property type="entry name" value="SIALIC ACID SYNTHASE-RELATED"/>
    <property type="match status" value="1"/>
</dbReference>
<dbReference type="CDD" id="cd04647">
    <property type="entry name" value="LbH_MAT_like"/>
    <property type="match status" value="1"/>
</dbReference>
<dbReference type="GO" id="GO:0016746">
    <property type="term" value="F:acyltransferase activity"/>
    <property type="evidence" value="ECO:0007669"/>
    <property type="project" value="UniProtKB-KW"/>
</dbReference>
<dbReference type="InterPro" id="IPR011004">
    <property type="entry name" value="Trimer_LpxA-like_sf"/>
</dbReference>
<protein>
    <submittedName>
        <fullName evidence="5">Acyltransferase</fullName>
        <ecNumber evidence="5">2.3.1.-</ecNumber>
    </submittedName>
</protein>
<name>A0ABT7XB75_9BACE</name>
<keyword evidence="2 5" id="KW-0808">Transferase</keyword>
<dbReference type="InterPro" id="IPR051159">
    <property type="entry name" value="Hexapeptide_acetyltransf"/>
</dbReference>
<proteinExistence type="inferred from homology"/>
<dbReference type="PROSITE" id="PS00101">
    <property type="entry name" value="HEXAPEP_TRANSFERASES"/>
    <property type="match status" value="1"/>
</dbReference>
<evidence type="ECO:0000256" key="1">
    <source>
        <dbReference type="ARBA" id="ARBA00007274"/>
    </source>
</evidence>
<keyword evidence="4 5" id="KW-0012">Acyltransferase</keyword>
<dbReference type="EC" id="2.3.1.-" evidence="5"/>
<dbReference type="Pfam" id="PF00132">
    <property type="entry name" value="Hexapep"/>
    <property type="match status" value="1"/>
</dbReference>
<dbReference type="InterPro" id="IPR001451">
    <property type="entry name" value="Hexapep"/>
</dbReference>
<evidence type="ECO:0000256" key="2">
    <source>
        <dbReference type="ARBA" id="ARBA00022679"/>
    </source>
</evidence>
<dbReference type="Gene3D" id="2.160.10.10">
    <property type="entry name" value="Hexapeptide repeat proteins"/>
    <property type="match status" value="1"/>
</dbReference>
<evidence type="ECO:0000256" key="3">
    <source>
        <dbReference type="ARBA" id="ARBA00022737"/>
    </source>
</evidence>